<evidence type="ECO:0000313" key="3">
    <source>
        <dbReference type="Proteomes" id="UP000002059"/>
    </source>
</evidence>
<dbReference type="EMBL" id="KN294002">
    <property type="protein sequence ID" value="EEH33429.2"/>
    <property type="molecule type" value="Genomic_DNA"/>
</dbReference>
<dbReference type="RefSeq" id="XP_002793569.2">
    <property type="nucleotide sequence ID" value="XM_002793523.2"/>
</dbReference>
<dbReference type="AlphaFoldDB" id="C1H135"/>
<sequence length="152" mass="17066">MRLHIQPLPSANPPVWLVFLPDAADGPSGLGCLVQKRMFHLIGLIVQSQPKNAPDQPAGSKRANSHQRSRLYDTRSSLHSVSKHPVMLALEASVCKFNAEEGLLFLLLAELNTRQSHHTRRETEWRGDRKQEERAKASKVQIVSLMMLGIED</sequence>
<organism evidence="2 3">
    <name type="scientific">Paracoccidioides lutzii (strain ATCC MYA-826 / Pb01)</name>
    <name type="common">Paracoccidioides brasiliensis</name>
    <dbReference type="NCBI Taxonomy" id="502779"/>
    <lineage>
        <taxon>Eukaryota</taxon>
        <taxon>Fungi</taxon>
        <taxon>Dikarya</taxon>
        <taxon>Ascomycota</taxon>
        <taxon>Pezizomycotina</taxon>
        <taxon>Eurotiomycetes</taxon>
        <taxon>Eurotiomycetidae</taxon>
        <taxon>Onygenales</taxon>
        <taxon>Ajellomycetaceae</taxon>
        <taxon>Paracoccidioides</taxon>
    </lineage>
</organism>
<evidence type="ECO:0000256" key="1">
    <source>
        <dbReference type="SAM" id="MobiDB-lite"/>
    </source>
</evidence>
<proteinExistence type="predicted"/>
<name>C1H135_PARBA</name>
<dbReference type="KEGG" id="pbl:PAAG_04479"/>
<accession>C1H135</accession>
<protein>
    <submittedName>
        <fullName evidence="2">Uncharacterized protein</fullName>
    </submittedName>
</protein>
<evidence type="ECO:0000313" key="2">
    <source>
        <dbReference type="EMBL" id="EEH33429.2"/>
    </source>
</evidence>
<gene>
    <name evidence="2" type="ORF">PAAG_04479</name>
</gene>
<dbReference type="GeneID" id="9096734"/>
<dbReference type="VEuPathDB" id="FungiDB:PAAG_04479"/>
<dbReference type="Proteomes" id="UP000002059">
    <property type="component" value="Partially assembled WGS sequence"/>
</dbReference>
<feature type="region of interest" description="Disordered" evidence="1">
    <location>
        <begin position="50"/>
        <end position="76"/>
    </location>
</feature>
<keyword evidence="3" id="KW-1185">Reference proteome</keyword>
<reference evidence="2 3" key="1">
    <citation type="journal article" date="2011" name="PLoS Genet.">
        <title>Comparative genomic analysis of human fungal pathogens causing paracoccidioidomycosis.</title>
        <authorList>
            <person name="Desjardins C.A."/>
            <person name="Champion M.D."/>
            <person name="Holder J.W."/>
            <person name="Muszewska A."/>
            <person name="Goldberg J."/>
            <person name="Bailao A.M."/>
            <person name="Brigido M.M."/>
            <person name="Ferreira M.E."/>
            <person name="Garcia A.M."/>
            <person name="Grynberg M."/>
            <person name="Gujja S."/>
            <person name="Heiman D.I."/>
            <person name="Henn M.R."/>
            <person name="Kodira C.D."/>
            <person name="Leon-Narvaez H."/>
            <person name="Longo L.V."/>
            <person name="Ma L.J."/>
            <person name="Malavazi I."/>
            <person name="Matsuo A.L."/>
            <person name="Morais F.V."/>
            <person name="Pereira M."/>
            <person name="Rodriguez-Brito S."/>
            <person name="Sakthikumar S."/>
            <person name="Salem-Izacc S.M."/>
            <person name="Sykes S.M."/>
            <person name="Teixeira M.M."/>
            <person name="Vallejo M.C."/>
            <person name="Walter M.E."/>
            <person name="Yandava C."/>
            <person name="Young S."/>
            <person name="Zeng Q."/>
            <person name="Zucker J."/>
            <person name="Felipe M.S."/>
            <person name="Goldman G.H."/>
            <person name="Haas B.J."/>
            <person name="McEwen J.G."/>
            <person name="Nino-Vega G."/>
            <person name="Puccia R."/>
            <person name="San-Blas G."/>
            <person name="Soares C.M."/>
            <person name="Birren B.W."/>
            <person name="Cuomo C.A."/>
        </authorList>
    </citation>
    <scope>NUCLEOTIDE SEQUENCE [LARGE SCALE GENOMIC DNA]</scope>
    <source>
        <strain evidence="3">ATCC MYA-826 / Pb01</strain>
    </source>
</reference>
<dbReference type="HOGENOM" id="CLU_1722920_0_0_1"/>